<reference evidence="2" key="1">
    <citation type="submission" date="2021-01" db="EMBL/GenBank/DDBJ databases">
        <authorList>
            <person name="Corre E."/>
            <person name="Pelletier E."/>
            <person name="Niang G."/>
            <person name="Scheremetjew M."/>
            <person name="Finn R."/>
            <person name="Kale V."/>
            <person name="Holt S."/>
            <person name="Cochrane G."/>
            <person name="Meng A."/>
            <person name="Brown T."/>
            <person name="Cohen L."/>
        </authorList>
    </citation>
    <scope>NUCLEOTIDE SEQUENCE</scope>
    <source>
        <strain evidence="2">CCMP3105</strain>
    </source>
</reference>
<protein>
    <recommendedName>
        <fullName evidence="3">PDZ domain-containing protein</fullName>
    </recommendedName>
</protein>
<dbReference type="GO" id="GO:0051536">
    <property type="term" value="F:iron-sulfur cluster binding"/>
    <property type="evidence" value="ECO:0007669"/>
    <property type="project" value="InterPro"/>
</dbReference>
<feature type="transmembrane region" description="Helical" evidence="1">
    <location>
        <begin position="48"/>
        <end position="69"/>
    </location>
</feature>
<keyword evidence="1" id="KW-0812">Transmembrane</keyword>
<keyword evidence="1" id="KW-0472">Membrane</keyword>
<dbReference type="AlphaFoldDB" id="A0A7S4QPE4"/>
<organism evidence="2">
    <name type="scientific">Alexandrium monilatum</name>
    <dbReference type="NCBI Taxonomy" id="311494"/>
    <lineage>
        <taxon>Eukaryota</taxon>
        <taxon>Sar</taxon>
        <taxon>Alveolata</taxon>
        <taxon>Dinophyceae</taxon>
        <taxon>Gonyaulacales</taxon>
        <taxon>Pyrocystaceae</taxon>
        <taxon>Alexandrium</taxon>
    </lineage>
</organism>
<dbReference type="InterPro" id="IPR036010">
    <property type="entry name" value="2Fe-2S_ferredoxin-like_sf"/>
</dbReference>
<accession>A0A7S4QPE4</accession>
<dbReference type="EMBL" id="HBNR01033936">
    <property type="protein sequence ID" value="CAE4589113.1"/>
    <property type="molecule type" value="Transcribed_RNA"/>
</dbReference>
<dbReference type="InterPro" id="IPR036034">
    <property type="entry name" value="PDZ_sf"/>
</dbReference>
<dbReference type="SUPFAM" id="SSF54292">
    <property type="entry name" value="2Fe-2S ferredoxin-like"/>
    <property type="match status" value="1"/>
</dbReference>
<dbReference type="SUPFAM" id="SSF50156">
    <property type="entry name" value="PDZ domain-like"/>
    <property type="match status" value="1"/>
</dbReference>
<dbReference type="Gene3D" id="2.30.42.10">
    <property type="match status" value="1"/>
</dbReference>
<gene>
    <name evidence="2" type="ORF">AMON00008_LOCUS23291</name>
</gene>
<name>A0A7S4QPE4_9DINO</name>
<evidence type="ECO:0008006" key="3">
    <source>
        <dbReference type="Google" id="ProtNLM"/>
    </source>
</evidence>
<keyword evidence="1" id="KW-1133">Transmembrane helix</keyword>
<evidence type="ECO:0000256" key="1">
    <source>
        <dbReference type="SAM" id="Phobius"/>
    </source>
</evidence>
<evidence type="ECO:0000313" key="2">
    <source>
        <dbReference type="EMBL" id="CAE4589113.1"/>
    </source>
</evidence>
<sequence>MAGGLRAASSTQLAFAAPVLPPPLAVTPAAAVVPPGSAAEHASCAATADGPSALAVAGAAVALAFGGVARRRRRRRAVTAVARSVSRKEWNERVKRIQDYRAVFDVTIPKPLGVTPKNFQNRPGVGIAQIKPDGNTADLNNRVILEGFESMFVLEGDEVIAVDGVDCEGKNLDYVGALVKSAPGDSITLTLCRNYQKGPVKVVWMPGEEMITMNRGSLLRTCAETARAEVRYSCKDGWCSSCWHTEDTSDLVHRICKFNIPKDWDNVKPLVLLRADFAFKTKGLLVKNLMQADGWLPPPPVGVDANRVRKDMEEANVTGM</sequence>
<proteinExistence type="predicted"/>